<organism evidence="1 2">
    <name type="scientific">Flavobacterium phragmitis</name>
    <dbReference type="NCBI Taxonomy" id="739143"/>
    <lineage>
        <taxon>Bacteria</taxon>
        <taxon>Pseudomonadati</taxon>
        <taxon>Bacteroidota</taxon>
        <taxon>Flavobacteriia</taxon>
        <taxon>Flavobacteriales</taxon>
        <taxon>Flavobacteriaceae</taxon>
        <taxon>Flavobacterium</taxon>
    </lineage>
</organism>
<dbReference type="STRING" id="739143.SAMN05216297_11225"/>
<proteinExistence type="predicted"/>
<evidence type="ECO:0000313" key="1">
    <source>
        <dbReference type="EMBL" id="SFD79082.1"/>
    </source>
</evidence>
<dbReference type="EMBL" id="FOMH01000012">
    <property type="protein sequence ID" value="SFD79082.1"/>
    <property type="molecule type" value="Genomic_DNA"/>
</dbReference>
<evidence type="ECO:0000313" key="2">
    <source>
        <dbReference type="Proteomes" id="UP000199672"/>
    </source>
</evidence>
<protein>
    <submittedName>
        <fullName evidence="1">Uncharacterized protein</fullName>
    </submittedName>
</protein>
<dbReference type="AlphaFoldDB" id="A0A1I1V7V2"/>
<dbReference type="RefSeq" id="WP_244165422.1">
    <property type="nucleotide sequence ID" value="NZ_FOMH01000012.1"/>
</dbReference>
<sequence length="57" mass="6628">MENTFTYGMKVTLGNENGIVVKDDLDEPNFCGVICWDTPKENDTEDWRGDYLEHLCR</sequence>
<keyword evidence="2" id="KW-1185">Reference proteome</keyword>
<accession>A0A1I1V7V2</accession>
<gene>
    <name evidence="1" type="ORF">SAMN05216297_11225</name>
</gene>
<dbReference type="Proteomes" id="UP000199672">
    <property type="component" value="Unassembled WGS sequence"/>
</dbReference>
<name>A0A1I1V7V2_9FLAO</name>
<reference evidence="2" key="1">
    <citation type="submission" date="2016-10" db="EMBL/GenBank/DDBJ databases">
        <authorList>
            <person name="Varghese N."/>
            <person name="Submissions S."/>
        </authorList>
    </citation>
    <scope>NUCLEOTIDE SEQUENCE [LARGE SCALE GENOMIC DNA]</scope>
    <source>
        <strain evidence="2">CGMCC 1.10370</strain>
    </source>
</reference>